<keyword evidence="10 13" id="KW-1133">Transmembrane helix</keyword>
<comment type="caution">
    <text evidence="14">The sequence shown here is derived from an EMBL/GenBank/DDBJ whole genome shotgun (WGS) entry which is preliminary data.</text>
</comment>
<keyword evidence="15" id="KW-1185">Reference proteome</keyword>
<keyword evidence="6" id="KW-0808">Transferase</keyword>
<comment type="similarity">
    <text evidence="4">Belongs to the UPP synthase family.</text>
</comment>
<evidence type="ECO:0000313" key="14">
    <source>
        <dbReference type="EMBL" id="KAJ4461001.1"/>
    </source>
</evidence>
<evidence type="ECO:0000256" key="10">
    <source>
        <dbReference type="ARBA" id="ARBA00022989"/>
    </source>
</evidence>
<gene>
    <name evidence="14" type="ORF">PAPYR_2862</name>
</gene>
<dbReference type="Proteomes" id="UP001141327">
    <property type="component" value="Unassembled WGS sequence"/>
</dbReference>
<evidence type="ECO:0000256" key="5">
    <source>
        <dbReference type="ARBA" id="ARBA00012596"/>
    </source>
</evidence>
<evidence type="ECO:0000256" key="6">
    <source>
        <dbReference type="ARBA" id="ARBA00022679"/>
    </source>
</evidence>
<evidence type="ECO:0000256" key="12">
    <source>
        <dbReference type="ARBA" id="ARBA00047353"/>
    </source>
</evidence>
<evidence type="ECO:0000256" key="1">
    <source>
        <dbReference type="ARBA" id="ARBA00001946"/>
    </source>
</evidence>
<proteinExistence type="inferred from homology"/>
<organism evidence="14 15">
    <name type="scientific">Paratrimastix pyriformis</name>
    <dbReference type="NCBI Taxonomy" id="342808"/>
    <lineage>
        <taxon>Eukaryota</taxon>
        <taxon>Metamonada</taxon>
        <taxon>Preaxostyla</taxon>
        <taxon>Paratrimastigidae</taxon>
        <taxon>Paratrimastix</taxon>
    </lineage>
</organism>
<evidence type="ECO:0000256" key="3">
    <source>
        <dbReference type="ARBA" id="ARBA00004922"/>
    </source>
</evidence>
<sequence>MQLLDRLVSLLPLLDSVPLLAARIFLIVGAFLCCILLWTAAASYLLKTRWANLRVSPKIPRWMGLSMDLSGKPNTNSIAALESIIRFSVSLGIPFLTIYDASGWILEHHLELVHHLAEQGVPSKIESSEDITITTTPTTSSDPCQVHLISTRHSYFRLLECAQATATQDPASITPDSFFSFLQPAMPDQCPPEMECLLCLGSPGLSLQAMPPWLVRSCEILACPPLHRFGEADFVSAMTRFCGCVQRHGK</sequence>
<evidence type="ECO:0000256" key="4">
    <source>
        <dbReference type="ARBA" id="ARBA00005432"/>
    </source>
</evidence>
<protein>
    <recommendedName>
        <fullName evidence="5">ditrans,polycis-polyprenyl diphosphate synthase [(2E,6E)-farnesyldiphosphate specific]</fullName>
        <ecNumber evidence="5">2.5.1.87</ecNumber>
    </recommendedName>
</protein>
<dbReference type="EC" id="2.5.1.87" evidence="5"/>
<keyword evidence="7 13" id="KW-0812">Transmembrane</keyword>
<keyword evidence="11 13" id="KW-0472">Membrane</keyword>
<evidence type="ECO:0000256" key="9">
    <source>
        <dbReference type="ARBA" id="ARBA00022842"/>
    </source>
</evidence>
<evidence type="ECO:0000256" key="13">
    <source>
        <dbReference type="SAM" id="Phobius"/>
    </source>
</evidence>
<keyword evidence="8" id="KW-0256">Endoplasmic reticulum</keyword>
<evidence type="ECO:0000256" key="11">
    <source>
        <dbReference type="ARBA" id="ARBA00023136"/>
    </source>
</evidence>
<dbReference type="InterPro" id="IPR036424">
    <property type="entry name" value="UPP_synth-like_sf"/>
</dbReference>
<dbReference type="PANTHER" id="PTHR21528:SF0">
    <property type="entry name" value="DEHYDRODOLICHYL DIPHOSPHATE SYNTHASE COMPLEX SUBUNIT NUS1"/>
    <property type="match status" value="1"/>
</dbReference>
<comment type="pathway">
    <text evidence="3">Protein modification; protein glycosylation.</text>
</comment>
<dbReference type="PANTHER" id="PTHR21528">
    <property type="entry name" value="DEHYDRODOLICHYL DIPHOSPHATE SYNTHASE COMPLEX SUBUNIT NUS1"/>
    <property type="match status" value="1"/>
</dbReference>
<name>A0ABQ8URB2_9EUKA</name>
<evidence type="ECO:0000313" key="15">
    <source>
        <dbReference type="Proteomes" id="UP001141327"/>
    </source>
</evidence>
<dbReference type="InterPro" id="IPR038887">
    <property type="entry name" value="Nus1/NgBR"/>
</dbReference>
<comment type="catalytic activity">
    <reaction evidence="12">
        <text>n isopentenyl diphosphate + (2E,6E)-farnesyl diphosphate = a di-trans,poly-cis-polyprenyl diphosphate + n diphosphate</text>
        <dbReference type="Rhea" id="RHEA:53008"/>
        <dbReference type="Rhea" id="RHEA-COMP:19494"/>
        <dbReference type="ChEBI" id="CHEBI:33019"/>
        <dbReference type="ChEBI" id="CHEBI:128769"/>
        <dbReference type="ChEBI" id="CHEBI:136960"/>
        <dbReference type="ChEBI" id="CHEBI:175763"/>
        <dbReference type="EC" id="2.5.1.87"/>
    </reaction>
</comment>
<dbReference type="EMBL" id="JAPMOS010000010">
    <property type="protein sequence ID" value="KAJ4461001.1"/>
    <property type="molecule type" value="Genomic_DNA"/>
</dbReference>
<evidence type="ECO:0000256" key="2">
    <source>
        <dbReference type="ARBA" id="ARBA00004586"/>
    </source>
</evidence>
<comment type="subcellular location">
    <subcellularLocation>
        <location evidence="2">Endoplasmic reticulum membrane</location>
    </subcellularLocation>
</comment>
<accession>A0ABQ8URB2</accession>
<comment type="cofactor">
    <cofactor evidence="1">
        <name>Mg(2+)</name>
        <dbReference type="ChEBI" id="CHEBI:18420"/>
    </cofactor>
</comment>
<reference evidence="14" key="1">
    <citation type="journal article" date="2022" name="bioRxiv">
        <title>Genomics of Preaxostyla Flagellates Illuminates Evolutionary Transitions and the Path Towards Mitochondrial Loss.</title>
        <authorList>
            <person name="Novak L.V.F."/>
            <person name="Treitli S.C."/>
            <person name="Pyrih J."/>
            <person name="Halakuc P."/>
            <person name="Pipaliya S.V."/>
            <person name="Vacek V."/>
            <person name="Brzon O."/>
            <person name="Soukal P."/>
            <person name="Eme L."/>
            <person name="Dacks J.B."/>
            <person name="Karnkowska A."/>
            <person name="Elias M."/>
            <person name="Hampl V."/>
        </authorList>
    </citation>
    <scope>NUCLEOTIDE SEQUENCE</scope>
    <source>
        <strain evidence="14">RCP-MX</strain>
    </source>
</reference>
<keyword evidence="9" id="KW-0460">Magnesium</keyword>
<feature type="transmembrane region" description="Helical" evidence="13">
    <location>
        <begin position="20"/>
        <end position="46"/>
    </location>
</feature>
<evidence type="ECO:0000256" key="8">
    <source>
        <dbReference type="ARBA" id="ARBA00022824"/>
    </source>
</evidence>
<dbReference type="SUPFAM" id="SSF64005">
    <property type="entry name" value="Undecaprenyl diphosphate synthase"/>
    <property type="match status" value="1"/>
</dbReference>
<evidence type="ECO:0000256" key="7">
    <source>
        <dbReference type="ARBA" id="ARBA00022692"/>
    </source>
</evidence>